<dbReference type="GO" id="GO:0004553">
    <property type="term" value="F:hydrolase activity, hydrolyzing O-glycosyl compounds"/>
    <property type="evidence" value="ECO:0007669"/>
    <property type="project" value="InterPro"/>
</dbReference>
<dbReference type="Pfam" id="PF00404">
    <property type="entry name" value="Dockerin_1"/>
    <property type="match status" value="1"/>
</dbReference>
<feature type="compositionally biased region" description="Pro residues" evidence="1">
    <location>
        <begin position="63"/>
        <end position="78"/>
    </location>
</feature>
<feature type="transmembrane region" description="Helical" evidence="2">
    <location>
        <begin position="27"/>
        <end position="48"/>
    </location>
</feature>
<keyword evidence="2" id="KW-0472">Membrane</keyword>
<dbReference type="CDD" id="cd14254">
    <property type="entry name" value="Dockerin_II"/>
    <property type="match status" value="1"/>
</dbReference>
<dbReference type="EMBL" id="LCBC01000023">
    <property type="protein sequence ID" value="KKS03089.1"/>
    <property type="molecule type" value="Genomic_DNA"/>
</dbReference>
<dbReference type="GO" id="GO:0000272">
    <property type="term" value="P:polysaccharide catabolic process"/>
    <property type="evidence" value="ECO:0007669"/>
    <property type="project" value="InterPro"/>
</dbReference>
<feature type="region of interest" description="Disordered" evidence="1">
    <location>
        <begin position="269"/>
        <end position="292"/>
    </location>
</feature>
<protein>
    <submittedName>
        <fullName evidence="3">Carbohydrate-binding family protein</fullName>
    </submittedName>
</protein>
<accession>A0A0G0VQC3</accession>
<keyword evidence="2" id="KW-1133">Transmembrane helix</keyword>
<dbReference type="PROSITE" id="PS00018">
    <property type="entry name" value="EF_HAND_1"/>
    <property type="match status" value="2"/>
</dbReference>
<dbReference type="SUPFAM" id="SSF63446">
    <property type="entry name" value="Type I dockerin domain"/>
    <property type="match status" value="1"/>
</dbReference>
<name>A0A0G0VQC3_9BACT</name>
<feature type="compositionally biased region" description="Pro residues" evidence="1">
    <location>
        <begin position="279"/>
        <end position="292"/>
    </location>
</feature>
<evidence type="ECO:0000313" key="4">
    <source>
        <dbReference type="Proteomes" id="UP000034493"/>
    </source>
</evidence>
<organism evidence="3 4">
    <name type="scientific">Candidatus Curtissbacteria bacterium GW2011_GWA2_41_24</name>
    <dbReference type="NCBI Taxonomy" id="1618411"/>
    <lineage>
        <taxon>Bacteria</taxon>
        <taxon>Candidatus Curtissiibacteriota</taxon>
    </lineage>
</organism>
<dbReference type="Proteomes" id="UP000034493">
    <property type="component" value="Unassembled WGS sequence"/>
</dbReference>
<keyword evidence="2" id="KW-0812">Transmembrane</keyword>
<dbReference type="InterPro" id="IPR002105">
    <property type="entry name" value="Dockerin_1_rpt"/>
</dbReference>
<dbReference type="AlphaFoldDB" id="A0A0G0VQC3"/>
<dbReference type="InterPro" id="IPR036439">
    <property type="entry name" value="Dockerin_dom_sf"/>
</dbReference>
<dbReference type="Gene3D" id="1.10.1330.10">
    <property type="entry name" value="Dockerin domain"/>
    <property type="match status" value="1"/>
</dbReference>
<sequence length="402" mass="43663">MIKKLDAYATKLAKVFSGSEYKNPTSFLKLLLAVIVAFGVLIFFLNTVDFNKLKSQTSFFQDNPPPPPPELYSPPQPPEDILSEGNVQGEQISPTTSSVCILYDFDGDGKVTQADVQLVIAMYGKAVGDSNYNDSYDLNRDGVIDASDVSMVTAQVGRVCASPTPTPSPLPTDQATYPYNLMVNLDMGCGGPASAQMVIFSWKPAISSVNWRVDVSDNNWQTRHSIYRFQISGDRVVSGWSAYNPMNDGLVPAFNTSYKWRVSNGLNEVSGPDIRTPSCPSPSPTPTPLPSPPTQIGCAPLRFLSMPSSVTTLAKVTVKIQVNGFACNGLPAWVYVGARPYFWQGCTLAGNSCSVTFKAPATAGSYPIVAVADLDRDGRWYENGEYDKRVLNVLRAPIPLPQ</sequence>
<comment type="caution">
    <text evidence="3">The sequence shown here is derived from an EMBL/GenBank/DDBJ whole genome shotgun (WGS) entry which is preliminary data.</text>
</comment>
<evidence type="ECO:0000256" key="2">
    <source>
        <dbReference type="SAM" id="Phobius"/>
    </source>
</evidence>
<dbReference type="InterPro" id="IPR018247">
    <property type="entry name" value="EF_Hand_1_Ca_BS"/>
</dbReference>
<evidence type="ECO:0000256" key="1">
    <source>
        <dbReference type="SAM" id="MobiDB-lite"/>
    </source>
</evidence>
<feature type="region of interest" description="Disordered" evidence="1">
    <location>
        <begin position="59"/>
        <end position="84"/>
    </location>
</feature>
<gene>
    <name evidence="3" type="ORF">UU56_C0023G0003</name>
</gene>
<reference evidence="3 4" key="1">
    <citation type="journal article" date="2015" name="Nature">
        <title>rRNA introns, odd ribosomes, and small enigmatic genomes across a large radiation of phyla.</title>
        <authorList>
            <person name="Brown C.T."/>
            <person name="Hug L.A."/>
            <person name="Thomas B.C."/>
            <person name="Sharon I."/>
            <person name="Castelle C.J."/>
            <person name="Singh A."/>
            <person name="Wilkins M.J."/>
            <person name="Williams K.H."/>
            <person name="Banfield J.F."/>
        </authorList>
    </citation>
    <scope>NUCLEOTIDE SEQUENCE [LARGE SCALE GENOMIC DNA]</scope>
</reference>
<proteinExistence type="predicted"/>
<evidence type="ECO:0000313" key="3">
    <source>
        <dbReference type="EMBL" id="KKS03089.1"/>
    </source>
</evidence>